<dbReference type="GO" id="GO:0006281">
    <property type="term" value="P:DNA repair"/>
    <property type="evidence" value="ECO:0007669"/>
    <property type="project" value="UniProtKB-KW"/>
</dbReference>
<dbReference type="Gene3D" id="3.40.50.300">
    <property type="entry name" value="P-loop containing nucleotide triphosphate hydrolases"/>
    <property type="match status" value="2"/>
</dbReference>
<evidence type="ECO:0000259" key="8">
    <source>
        <dbReference type="PROSITE" id="PS51192"/>
    </source>
</evidence>
<keyword evidence="7" id="KW-0234">DNA repair</keyword>
<evidence type="ECO:0000256" key="7">
    <source>
        <dbReference type="ARBA" id="ARBA00023204"/>
    </source>
</evidence>
<evidence type="ECO:0000313" key="10">
    <source>
        <dbReference type="EMBL" id="PIX68065.1"/>
    </source>
</evidence>
<keyword evidence="4" id="KW-0347">Helicase</keyword>
<evidence type="ECO:0000259" key="9">
    <source>
        <dbReference type="PROSITE" id="PS51194"/>
    </source>
</evidence>
<dbReference type="Pfam" id="PF00270">
    <property type="entry name" value="DEAD"/>
    <property type="match status" value="1"/>
</dbReference>
<keyword evidence="5" id="KW-0067">ATP-binding</keyword>
<organism evidence="10 11">
    <name type="scientific">Candidatus Shapirobacteria bacterium CG_4_10_14_3_um_filter_35_13</name>
    <dbReference type="NCBI Taxonomy" id="1974873"/>
    <lineage>
        <taxon>Bacteria</taxon>
        <taxon>Candidatus Shapironibacteriota</taxon>
    </lineage>
</organism>
<dbReference type="InterPro" id="IPR027417">
    <property type="entry name" value="P-loop_NTPase"/>
</dbReference>
<evidence type="ECO:0000256" key="3">
    <source>
        <dbReference type="ARBA" id="ARBA00022801"/>
    </source>
</evidence>
<dbReference type="Pfam" id="PF00271">
    <property type="entry name" value="Helicase_C"/>
    <property type="match status" value="1"/>
</dbReference>
<dbReference type="Pfam" id="PF17191">
    <property type="entry name" value="RecG_wedge"/>
    <property type="match status" value="1"/>
</dbReference>
<keyword evidence="6" id="KW-0238">DNA-binding</keyword>
<dbReference type="AlphaFoldDB" id="A0A2M7LJ01"/>
<keyword evidence="3" id="KW-0378">Hydrolase</keyword>
<dbReference type="SMART" id="SM00487">
    <property type="entry name" value="DEXDc"/>
    <property type="match status" value="1"/>
</dbReference>
<name>A0A2M7LJ01_9BACT</name>
<dbReference type="PANTHER" id="PTHR47964:SF1">
    <property type="entry name" value="ATP-DEPENDENT DNA HELICASE HOMOLOG RECG, CHLOROPLASTIC"/>
    <property type="match status" value="1"/>
</dbReference>
<evidence type="ECO:0000256" key="2">
    <source>
        <dbReference type="ARBA" id="ARBA00022763"/>
    </source>
</evidence>
<dbReference type="SUPFAM" id="SSF52540">
    <property type="entry name" value="P-loop containing nucleoside triphosphate hydrolases"/>
    <property type="match status" value="1"/>
</dbReference>
<dbReference type="InterPro" id="IPR047112">
    <property type="entry name" value="RecG/Mfd"/>
</dbReference>
<dbReference type="PANTHER" id="PTHR47964">
    <property type="entry name" value="ATP-DEPENDENT DNA HELICASE HOMOLOG RECG, CHLOROPLASTIC"/>
    <property type="match status" value="1"/>
</dbReference>
<sequence length="640" mass="72424">MTNLSELKNVGPISATKLNNLGIFTKNDLLFYLPFRYLDFSKTLNISDYIFNKPATYSGTIISFNNIFTKSPKNIQRATIKDNTGTLNLIWFNQPYLSKNIVVGEILNVAGSVTIFQNKITIVTPQIGNKTGRIIPLYHQSATLNSAWIEKTISLNLQTLLQNYSEVLPTNILQKYNLFDIKKALIQIHQPDSQSQLLLSQNRLNLHQSLSLLAQSELQKQNILNKKPAYILTKIPKTNFLPYKLSISQQKAWSEIQKDLLSNNPTHRLLSGDVGSGKTIIALLATHLTSANKHISLIVAPTQILANQHYTFFKKILPKIPIFLLNNKNKLPKLPNNAIIISTHAAFYQDSKFFKKIALLIIDEQHKFGVLQRNFLNKLKNPPHTISLTATPIPRTLALSVYGHLDISYLSHLPHWQPVKTFIVPEPKISDCYKWLKNQIKTTAEQAFIVCPFIEDSESLSTVKSATAEFTKLKPLFPKLKLELIHGKIPISDRQKIFDDFKVNKINVLVTTPIIEVGIDFPNATVIIIQSANRFGLASLHQLRGRVGRGVSPGYCYLFTDNPNSPRLKYLTTHYEGQQLAEFDLKLRGPGELFSTLQHGHFYFDEKSIILAKSIIQDLSKAKYNLQKLIINHSSLTSIN</sequence>
<dbReference type="PROSITE" id="PS51194">
    <property type="entry name" value="HELICASE_CTER"/>
    <property type="match status" value="1"/>
</dbReference>
<reference evidence="11" key="1">
    <citation type="submission" date="2017-09" db="EMBL/GenBank/DDBJ databases">
        <title>Depth-based differentiation of microbial function through sediment-hosted aquifers and enrichment of novel symbionts in the deep terrestrial subsurface.</title>
        <authorList>
            <person name="Probst A.J."/>
            <person name="Ladd B."/>
            <person name="Jarett J.K."/>
            <person name="Geller-Mcgrath D.E."/>
            <person name="Sieber C.M.K."/>
            <person name="Emerson J.B."/>
            <person name="Anantharaman K."/>
            <person name="Thomas B.C."/>
            <person name="Malmstrom R."/>
            <person name="Stieglmeier M."/>
            <person name="Klingl A."/>
            <person name="Woyke T."/>
            <person name="Ryan C.M."/>
            <person name="Banfield J.F."/>
        </authorList>
    </citation>
    <scope>NUCLEOTIDE SEQUENCE [LARGE SCALE GENOMIC DNA]</scope>
</reference>
<dbReference type="InterPro" id="IPR014001">
    <property type="entry name" value="Helicase_ATP-bd"/>
</dbReference>
<dbReference type="Gene3D" id="2.40.50.140">
    <property type="entry name" value="Nucleic acid-binding proteins"/>
    <property type="match status" value="1"/>
</dbReference>
<dbReference type="EMBL" id="PFJG01000034">
    <property type="protein sequence ID" value="PIX68065.1"/>
    <property type="molecule type" value="Genomic_DNA"/>
</dbReference>
<proteinExistence type="predicted"/>
<evidence type="ECO:0000313" key="11">
    <source>
        <dbReference type="Proteomes" id="UP000229531"/>
    </source>
</evidence>
<feature type="domain" description="Helicase C-terminal" evidence="9">
    <location>
        <begin position="428"/>
        <end position="591"/>
    </location>
</feature>
<accession>A0A2M7LJ01</accession>
<dbReference type="InterPro" id="IPR012340">
    <property type="entry name" value="NA-bd_OB-fold"/>
</dbReference>
<keyword evidence="2" id="KW-0227">DNA damage</keyword>
<dbReference type="GO" id="GO:0005524">
    <property type="term" value="F:ATP binding"/>
    <property type="evidence" value="ECO:0007669"/>
    <property type="project" value="UniProtKB-KW"/>
</dbReference>
<evidence type="ECO:0000256" key="1">
    <source>
        <dbReference type="ARBA" id="ARBA00022741"/>
    </source>
</evidence>
<dbReference type="SUPFAM" id="SSF50249">
    <property type="entry name" value="Nucleic acid-binding proteins"/>
    <property type="match status" value="1"/>
</dbReference>
<evidence type="ECO:0000256" key="4">
    <source>
        <dbReference type="ARBA" id="ARBA00022806"/>
    </source>
</evidence>
<dbReference type="Proteomes" id="UP000229531">
    <property type="component" value="Unassembled WGS sequence"/>
</dbReference>
<dbReference type="GO" id="GO:0003677">
    <property type="term" value="F:DNA binding"/>
    <property type="evidence" value="ECO:0007669"/>
    <property type="project" value="UniProtKB-KW"/>
</dbReference>
<keyword evidence="1" id="KW-0547">Nucleotide-binding</keyword>
<gene>
    <name evidence="10" type="ORF">COZ41_01720</name>
</gene>
<dbReference type="PROSITE" id="PS51192">
    <property type="entry name" value="HELICASE_ATP_BIND_1"/>
    <property type="match status" value="1"/>
</dbReference>
<dbReference type="InterPro" id="IPR001650">
    <property type="entry name" value="Helicase_C-like"/>
</dbReference>
<dbReference type="InterPro" id="IPR033454">
    <property type="entry name" value="RecG_wedge"/>
</dbReference>
<evidence type="ECO:0000256" key="6">
    <source>
        <dbReference type="ARBA" id="ARBA00023125"/>
    </source>
</evidence>
<protein>
    <submittedName>
        <fullName evidence="10">Uncharacterized protein</fullName>
    </submittedName>
</protein>
<comment type="caution">
    <text evidence="10">The sequence shown here is derived from an EMBL/GenBank/DDBJ whole genome shotgun (WGS) entry which is preliminary data.</text>
</comment>
<dbReference type="GO" id="GO:0016787">
    <property type="term" value="F:hydrolase activity"/>
    <property type="evidence" value="ECO:0007669"/>
    <property type="project" value="UniProtKB-KW"/>
</dbReference>
<dbReference type="GO" id="GO:0003678">
    <property type="term" value="F:DNA helicase activity"/>
    <property type="evidence" value="ECO:0007669"/>
    <property type="project" value="TreeGrafter"/>
</dbReference>
<evidence type="ECO:0000256" key="5">
    <source>
        <dbReference type="ARBA" id="ARBA00022840"/>
    </source>
</evidence>
<feature type="domain" description="Helicase ATP-binding" evidence="8">
    <location>
        <begin position="259"/>
        <end position="410"/>
    </location>
</feature>
<dbReference type="CDD" id="cd04488">
    <property type="entry name" value="RecG_wedge_OBF"/>
    <property type="match status" value="1"/>
</dbReference>
<dbReference type="SMART" id="SM00490">
    <property type="entry name" value="HELICc"/>
    <property type="match status" value="1"/>
</dbReference>
<dbReference type="InterPro" id="IPR011545">
    <property type="entry name" value="DEAD/DEAH_box_helicase_dom"/>
</dbReference>